<evidence type="ECO:0000313" key="2">
    <source>
        <dbReference type="Proteomes" id="UP001058974"/>
    </source>
</evidence>
<sequence length="196" mass="22557">MMMYGKGGSTDIFEVEGLLYVQEAQLDKFCQELVTHSATANIVEPQTNTNVGKGSQSSSFQQYFCGRGRSSRGRGRDRQALTTWNWSTYQLCNKYGHSFMKCLHIFEELLDQLHLKLMLKHQLQHLALLKMEVSLGNQDLHKPSTSYLAHRDMVRVPQELEAHLSLLIQTSYVVLLERFLDESGLYCFNKLDLEFS</sequence>
<name>A0A9D4WRL3_PEA</name>
<dbReference type="AlphaFoldDB" id="A0A9D4WRL3"/>
<keyword evidence="2" id="KW-1185">Reference proteome</keyword>
<gene>
    <name evidence="1" type="ORF">KIW84_053019</name>
</gene>
<organism evidence="1 2">
    <name type="scientific">Pisum sativum</name>
    <name type="common">Garden pea</name>
    <name type="synonym">Lathyrus oleraceus</name>
    <dbReference type="NCBI Taxonomy" id="3888"/>
    <lineage>
        <taxon>Eukaryota</taxon>
        <taxon>Viridiplantae</taxon>
        <taxon>Streptophyta</taxon>
        <taxon>Embryophyta</taxon>
        <taxon>Tracheophyta</taxon>
        <taxon>Spermatophyta</taxon>
        <taxon>Magnoliopsida</taxon>
        <taxon>eudicotyledons</taxon>
        <taxon>Gunneridae</taxon>
        <taxon>Pentapetalae</taxon>
        <taxon>rosids</taxon>
        <taxon>fabids</taxon>
        <taxon>Fabales</taxon>
        <taxon>Fabaceae</taxon>
        <taxon>Papilionoideae</taxon>
        <taxon>50 kb inversion clade</taxon>
        <taxon>NPAAA clade</taxon>
        <taxon>Hologalegina</taxon>
        <taxon>IRL clade</taxon>
        <taxon>Fabeae</taxon>
        <taxon>Lathyrus</taxon>
    </lineage>
</organism>
<accession>A0A9D4WRL3</accession>
<comment type="caution">
    <text evidence="1">The sequence shown here is derived from an EMBL/GenBank/DDBJ whole genome shotgun (WGS) entry which is preliminary data.</text>
</comment>
<protein>
    <submittedName>
        <fullName evidence="1">Uncharacterized protein</fullName>
    </submittedName>
</protein>
<evidence type="ECO:0000313" key="1">
    <source>
        <dbReference type="EMBL" id="KAI5406519.1"/>
    </source>
</evidence>
<dbReference type="Proteomes" id="UP001058974">
    <property type="component" value="Chromosome 5"/>
</dbReference>
<reference evidence="1 2" key="1">
    <citation type="journal article" date="2022" name="Nat. Genet.">
        <title>Improved pea reference genome and pan-genome highlight genomic features and evolutionary characteristics.</title>
        <authorList>
            <person name="Yang T."/>
            <person name="Liu R."/>
            <person name="Luo Y."/>
            <person name="Hu S."/>
            <person name="Wang D."/>
            <person name="Wang C."/>
            <person name="Pandey M.K."/>
            <person name="Ge S."/>
            <person name="Xu Q."/>
            <person name="Li N."/>
            <person name="Li G."/>
            <person name="Huang Y."/>
            <person name="Saxena R.K."/>
            <person name="Ji Y."/>
            <person name="Li M."/>
            <person name="Yan X."/>
            <person name="He Y."/>
            <person name="Liu Y."/>
            <person name="Wang X."/>
            <person name="Xiang C."/>
            <person name="Varshney R.K."/>
            <person name="Ding H."/>
            <person name="Gao S."/>
            <person name="Zong X."/>
        </authorList>
    </citation>
    <scope>NUCLEOTIDE SEQUENCE [LARGE SCALE GENOMIC DNA]</scope>
    <source>
        <strain evidence="1 2">cv. Zhongwan 6</strain>
    </source>
</reference>
<dbReference type="Gramene" id="Psat05G0301900-T1">
    <property type="protein sequence ID" value="KAI5406519.1"/>
    <property type="gene ID" value="KIW84_053019"/>
</dbReference>
<proteinExistence type="predicted"/>
<dbReference type="EMBL" id="JAMSHJ010000005">
    <property type="protein sequence ID" value="KAI5406519.1"/>
    <property type="molecule type" value="Genomic_DNA"/>
</dbReference>